<accession>A0ABU1IP44</accession>
<evidence type="ECO:0000313" key="1">
    <source>
        <dbReference type="EMBL" id="MDR6226543.1"/>
    </source>
</evidence>
<dbReference type="InterPro" id="IPR046198">
    <property type="entry name" value="DUF6230"/>
</dbReference>
<comment type="caution">
    <text evidence="1">The sequence shown here is derived from an EMBL/GenBank/DDBJ whole genome shotgun (WGS) entry which is preliminary data.</text>
</comment>
<name>A0ABU1IP44_9BACL</name>
<proteinExistence type="predicted"/>
<keyword evidence="2" id="KW-1185">Reference proteome</keyword>
<organism evidence="1 2">
    <name type="scientific">Desmospora profundinema</name>
    <dbReference type="NCBI Taxonomy" id="1571184"/>
    <lineage>
        <taxon>Bacteria</taxon>
        <taxon>Bacillati</taxon>
        <taxon>Bacillota</taxon>
        <taxon>Bacilli</taxon>
        <taxon>Bacillales</taxon>
        <taxon>Thermoactinomycetaceae</taxon>
        <taxon>Desmospora</taxon>
    </lineage>
</organism>
<dbReference type="Proteomes" id="UP001185012">
    <property type="component" value="Unassembled WGS sequence"/>
</dbReference>
<dbReference type="Pfam" id="PF19741">
    <property type="entry name" value="DUF6230"/>
    <property type="match status" value="1"/>
</dbReference>
<evidence type="ECO:0000313" key="2">
    <source>
        <dbReference type="Proteomes" id="UP001185012"/>
    </source>
</evidence>
<sequence length="181" mass="19765">MKYRKKVFWVSMTVSLALLMVIVSGIFAGGVALAVPIAGIGGFTIEADEILIEDFTLFPKVGQTSEKKGVPQVGITMDGVLKNMRLYKDLSMPGGGTFRILITADRDVTTTGLLLDFTNFKADTSFKKLTIKEQASSDYRKKFGMIAPHLRLGNPKINGHYLFADTITLPGMGLKVETISK</sequence>
<gene>
    <name evidence="1" type="ORF">JOE21_002550</name>
</gene>
<protein>
    <submittedName>
        <fullName evidence="1">Uncharacterized protein</fullName>
    </submittedName>
</protein>
<dbReference type="RefSeq" id="WP_309866577.1">
    <property type="nucleotide sequence ID" value="NZ_JAVDQG010000005.1"/>
</dbReference>
<reference evidence="1 2" key="1">
    <citation type="submission" date="2023-07" db="EMBL/GenBank/DDBJ databases">
        <title>Genomic Encyclopedia of Type Strains, Phase IV (KMG-IV): sequencing the most valuable type-strain genomes for metagenomic binning, comparative biology and taxonomic classification.</title>
        <authorList>
            <person name="Goeker M."/>
        </authorList>
    </citation>
    <scope>NUCLEOTIDE SEQUENCE [LARGE SCALE GENOMIC DNA]</scope>
    <source>
        <strain evidence="1 2">DSM 45903</strain>
    </source>
</reference>
<dbReference type="EMBL" id="JAVDQG010000005">
    <property type="protein sequence ID" value="MDR6226543.1"/>
    <property type="molecule type" value="Genomic_DNA"/>
</dbReference>